<dbReference type="EMBL" id="JACOPH010000001">
    <property type="protein sequence ID" value="MBC5713133.1"/>
    <property type="molecule type" value="Genomic_DNA"/>
</dbReference>
<keyword evidence="1" id="KW-0812">Transmembrane</keyword>
<keyword evidence="3" id="KW-1185">Reference proteome</keyword>
<evidence type="ECO:0000256" key="1">
    <source>
        <dbReference type="SAM" id="Phobius"/>
    </source>
</evidence>
<proteinExistence type="predicted"/>
<feature type="transmembrane region" description="Helical" evidence="1">
    <location>
        <begin position="80"/>
        <end position="100"/>
    </location>
</feature>
<gene>
    <name evidence="2" type="ORF">H8S17_02710</name>
</gene>
<sequence length="135" mass="15879">MTNTIKQYLRELSALIPKSYPDRSVFLKDMETNMRLYCKEHPNASWQDILTEFGSPSEVAGSIPADHTDIKHSVVARPRLHLRFLIIAICVTVVLSIFAYEYYWVHYRMYRTNPAHYIYHGEEVSSEEFSRLTDF</sequence>
<evidence type="ECO:0000313" key="2">
    <source>
        <dbReference type="EMBL" id="MBC5713133.1"/>
    </source>
</evidence>
<keyword evidence="1" id="KW-1133">Transmembrane helix</keyword>
<reference evidence="2" key="1">
    <citation type="submission" date="2020-08" db="EMBL/GenBank/DDBJ databases">
        <title>Genome public.</title>
        <authorList>
            <person name="Liu C."/>
            <person name="Sun Q."/>
        </authorList>
    </citation>
    <scope>NUCLEOTIDE SEQUENCE</scope>
    <source>
        <strain evidence="2">BX1005</strain>
    </source>
</reference>
<evidence type="ECO:0008006" key="4">
    <source>
        <dbReference type="Google" id="ProtNLM"/>
    </source>
</evidence>
<keyword evidence="1" id="KW-0472">Membrane</keyword>
<protein>
    <recommendedName>
        <fullName evidence="4">DUF1700 domain-containing protein</fullName>
    </recommendedName>
</protein>
<accession>A0A923LM00</accession>
<comment type="caution">
    <text evidence="2">The sequence shown here is derived from an EMBL/GenBank/DDBJ whole genome shotgun (WGS) entry which is preliminary data.</text>
</comment>
<evidence type="ECO:0000313" key="3">
    <source>
        <dbReference type="Proteomes" id="UP000606720"/>
    </source>
</evidence>
<dbReference type="Proteomes" id="UP000606720">
    <property type="component" value="Unassembled WGS sequence"/>
</dbReference>
<name>A0A923LM00_9FIRM</name>
<dbReference type="RefSeq" id="WP_186866115.1">
    <property type="nucleotide sequence ID" value="NZ_JACOPH010000001.1"/>
</dbReference>
<organism evidence="2 3">
    <name type="scientific">Roseburia zhanii</name>
    <dbReference type="NCBI Taxonomy" id="2763064"/>
    <lineage>
        <taxon>Bacteria</taxon>
        <taxon>Bacillati</taxon>
        <taxon>Bacillota</taxon>
        <taxon>Clostridia</taxon>
        <taxon>Lachnospirales</taxon>
        <taxon>Lachnospiraceae</taxon>
        <taxon>Roseburia</taxon>
    </lineage>
</organism>
<dbReference type="AlphaFoldDB" id="A0A923LM00"/>